<feature type="domain" description="Ig-like" evidence="7">
    <location>
        <begin position="74"/>
        <end position="160"/>
    </location>
</feature>
<reference evidence="8 9" key="1">
    <citation type="submission" date="2023-11" db="EMBL/GenBank/DDBJ databases">
        <title>Halocaridina rubra genome assembly.</title>
        <authorList>
            <person name="Smith C."/>
        </authorList>
    </citation>
    <scope>NUCLEOTIDE SEQUENCE [LARGE SCALE GENOMIC DNA]</scope>
    <source>
        <strain evidence="8">EP-1</strain>
        <tissue evidence="8">Whole</tissue>
    </source>
</reference>
<feature type="domain" description="Ig-like" evidence="7">
    <location>
        <begin position="385"/>
        <end position="467"/>
    </location>
</feature>
<dbReference type="Pfam" id="PF07679">
    <property type="entry name" value="I-set"/>
    <property type="match status" value="1"/>
</dbReference>
<dbReference type="SMART" id="SM00408">
    <property type="entry name" value="IGc2"/>
    <property type="match status" value="4"/>
</dbReference>
<evidence type="ECO:0000256" key="2">
    <source>
        <dbReference type="ARBA" id="ARBA00022737"/>
    </source>
</evidence>
<feature type="non-terminal residue" evidence="8">
    <location>
        <position position="1"/>
    </location>
</feature>
<dbReference type="Pfam" id="PF13927">
    <property type="entry name" value="Ig_3"/>
    <property type="match status" value="1"/>
</dbReference>
<feature type="transmembrane region" description="Helical" evidence="6">
    <location>
        <begin position="602"/>
        <end position="624"/>
    </location>
</feature>
<organism evidence="8 9">
    <name type="scientific">Halocaridina rubra</name>
    <name type="common">Hawaiian red shrimp</name>
    <dbReference type="NCBI Taxonomy" id="373956"/>
    <lineage>
        <taxon>Eukaryota</taxon>
        <taxon>Metazoa</taxon>
        <taxon>Ecdysozoa</taxon>
        <taxon>Arthropoda</taxon>
        <taxon>Crustacea</taxon>
        <taxon>Multicrustacea</taxon>
        <taxon>Malacostraca</taxon>
        <taxon>Eumalacostraca</taxon>
        <taxon>Eucarida</taxon>
        <taxon>Decapoda</taxon>
        <taxon>Pleocyemata</taxon>
        <taxon>Caridea</taxon>
        <taxon>Atyoidea</taxon>
        <taxon>Atyidae</taxon>
        <taxon>Halocaridina</taxon>
    </lineage>
</organism>
<dbReference type="InterPro" id="IPR003961">
    <property type="entry name" value="FN3_dom"/>
</dbReference>
<keyword evidence="3 6" id="KW-0472">Membrane</keyword>
<dbReference type="InterPro" id="IPR013098">
    <property type="entry name" value="Ig_I-set"/>
</dbReference>
<dbReference type="PANTHER" id="PTHR23278">
    <property type="entry name" value="SIDESTEP PROTEIN"/>
    <property type="match status" value="1"/>
</dbReference>
<dbReference type="InterPro" id="IPR007110">
    <property type="entry name" value="Ig-like_dom"/>
</dbReference>
<dbReference type="EMBL" id="JAXCGZ010013796">
    <property type="protein sequence ID" value="KAK7071942.1"/>
    <property type="molecule type" value="Genomic_DNA"/>
</dbReference>
<evidence type="ECO:0000256" key="3">
    <source>
        <dbReference type="ARBA" id="ARBA00023136"/>
    </source>
</evidence>
<dbReference type="Gene3D" id="2.60.40.10">
    <property type="entry name" value="Immunoglobulins"/>
    <property type="match status" value="6"/>
</dbReference>
<gene>
    <name evidence="8" type="ORF">SK128_017616</name>
</gene>
<feature type="domain" description="Ig-like" evidence="7">
    <location>
        <begin position="287"/>
        <end position="380"/>
    </location>
</feature>
<dbReference type="PROSITE" id="PS50835">
    <property type="entry name" value="IG_LIKE"/>
    <property type="match status" value="5"/>
</dbReference>
<feature type="domain" description="Ig-like" evidence="7">
    <location>
        <begin position="188"/>
        <end position="281"/>
    </location>
</feature>
<keyword evidence="6" id="KW-1133">Transmembrane helix</keyword>
<dbReference type="Pfam" id="PF08205">
    <property type="entry name" value="C2-set_2"/>
    <property type="match status" value="2"/>
</dbReference>
<dbReference type="CDD" id="cd00063">
    <property type="entry name" value="FN3"/>
    <property type="match status" value="1"/>
</dbReference>
<keyword evidence="6" id="KW-0812">Transmembrane</keyword>
<name>A0AAN8WVU5_HALRR</name>
<evidence type="ECO:0000313" key="8">
    <source>
        <dbReference type="EMBL" id="KAK7071942.1"/>
    </source>
</evidence>
<comment type="subcellular location">
    <subcellularLocation>
        <location evidence="1">Membrane</location>
        <topology evidence="1">Single-pass membrane protein</topology>
    </subcellularLocation>
</comment>
<dbReference type="InterPro" id="IPR036179">
    <property type="entry name" value="Ig-like_dom_sf"/>
</dbReference>
<sequence length="959" mass="104449">YDARLHDFSDGDRWSESENLGGRAFFSAVSEPPSLILDPLRSSDEGIYTCRIDYKRSPSTTSSSNLTVVVPPAPPVVLWEGVGVVGGVGPIRENAEVILTCRSSGGRPPPALTWWWRGTRLSHQTSKLTINPLSGTALVESTLRLRATRGLQGAVLTCHAHPPTPKKAYRHLLLQPRTASVSLNITLPPLEVDIYGVVGPVSAGSVVQPRCQTIGSNPPAKITWWRGHTHLTQVTHSVEDGGNITTATLTLITGREHDGVTLACTAVNPSLPDVPITRTVKLEVLYPPVATLTLGRVLNSSNIKEGDDIFFECSVKANPFVQKIKWYHNGAVMQHDVNEGVVMSGLSLALQRLRRKHSGSYVCVAYNNEGQNTSNTFHLTVKHAPECVGGAHQKTIGAARGSATQLTCRVEAEPAVNIRWEWVKIQADKSEVRIPREDINSDGLTSSIVLTPLTQGDYGQVFCRASNVIGRQREACVLRLVPAGPPDSPINCTATPLVQADVSSSSVSITCHEGFDGGLPQEFLLEASQNEEIIANFTSEFPEWVVDGLQEGTSITVRVLAQNARGRSETTRLEVHTPIAQHIEALDGSHDPHGNLLGAPTLLGALVGVMVVLVLLIVLSVVLVRYARPRPKNKSDLNQIAMSPTPASSSWECYNPDLVSSVNHRLPSHETLAISQQNIPSPRLHSLMQRHMSSCTLLHGQLQHHTSKLGQSVPQILINSLPQSIALNEQSLDNDGQDSTCDSSSDSDVQSVIEVTSSIERPNLQIGEKKIKHDETLPQYKNPMIKKFSQPSSNHRKPLQDTLKENEAMMPLLTKENTHLVSPIVVKNLSCQPVPNHNPKVLPKTSKNNIIHEENSSNDQLSEEHSLKRDKEHLETEPPPKPPRAFCGTPDITPSPSPACHKKPNISEVESPEDSLGDLELAPLAEDEVNGAYKDTEALRKHQMNGIAEIAAHGKETTI</sequence>
<dbReference type="Proteomes" id="UP001381693">
    <property type="component" value="Unassembled WGS sequence"/>
</dbReference>
<accession>A0AAN8WVU5</accession>
<dbReference type="InterPro" id="IPR013162">
    <property type="entry name" value="CD80_C2-set"/>
</dbReference>
<dbReference type="GO" id="GO:0009653">
    <property type="term" value="P:anatomical structure morphogenesis"/>
    <property type="evidence" value="ECO:0007669"/>
    <property type="project" value="UniProtKB-ARBA"/>
</dbReference>
<dbReference type="InterPro" id="IPR003598">
    <property type="entry name" value="Ig_sub2"/>
</dbReference>
<dbReference type="SUPFAM" id="SSF49265">
    <property type="entry name" value="Fibronectin type III"/>
    <property type="match status" value="1"/>
</dbReference>
<keyword evidence="4" id="KW-1015">Disulfide bond</keyword>
<comment type="caution">
    <text evidence="8">The sequence shown here is derived from an EMBL/GenBank/DDBJ whole genome shotgun (WGS) entry which is preliminary data.</text>
</comment>
<dbReference type="GO" id="GO:0016020">
    <property type="term" value="C:membrane"/>
    <property type="evidence" value="ECO:0007669"/>
    <property type="project" value="UniProtKB-SubCell"/>
</dbReference>
<feature type="compositionally biased region" description="Basic and acidic residues" evidence="5">
    <location>
        <begin position="862"/>
        <end position="878"/>
    </location>
</feature>
<protein>
    <recommendedName>
        <fullName evidence="7">Ig-like domain-containing protein</fullName>
    </recommendedName>
</protein>
<feature type="region of interest" description="Disordered" evidence="5">
    <location>
        <begin position="854"/>
        <end position="917"/>
    </location>
</feature>
<feature type="domain" description="Ig-like" evidence="7">
    <location>
        <begin position="13"/>
        <end position="67"/>
    </location>
</feature>
<dbReference type="SUPFAM" id="SSF48726">
    <property type="entry name" value="Immunoglobulin"/>
    <property type="match status" value="5"/>
</dbReference>
<dbReference type="AlphaFoldDB" id="A0AAN8WVU5"/>
<dbReference type="InterPro" id="IPR036116">
    <property type="entry name" value="FN3_sf"/>
</dbReference>
<dbReference type="CDD" id="cd00096">
    <property type="entry name" value="Ig"/>
    <property type="match status" value="2"/>
</dbReference>
<evidence type="ECO:0000256" key="6">
    <source>
        <dbReference type="SAM" id="Phobius"/>
    </source>
</evidence>
<keyword evidence="2" id="KW-0677">Repeat</keyword>
<evidence type="ECO:0000256" key="1">
    <source>
        <dbReference type="ARBA" id="ARBA00004167"/>
    </source>
</evidence>
<evidence type="ECO:0000256" key="4">
    <source>
        <dbReference type="ARBA" id="ARBA00023157"/>
    </source>
</evidence>
<evidence type="ECO:0000259" key="7">
    <source>
        <dbReference type="PROSITE" id="PS50835"/>
    </source>
</evidence>
<dbReference type="InterPro" id="IPR003599">
    <property type="entry name" value="Ig_sub"/>
</dbReference>
<dbReference type="GO" id="GO:0030154">
    <property type="term" value="P:cell differentiation"/>
    <property type="evidence" value="ECO:0007669"/>
    <property type="project" value="UniProtKB-ARBA"/>
</dbReference>
<evidence type="ECO:0000256" key="5">
    <source>
        <dbReference type="SAM" id="MobiDB-lite"/>
    </source>
</evidence>
<proteinExistence type="predicted"/>
<evidence type="ECO:0000313" key="9">
    <source>
        <dbReference type="Proteomes" id="UP001381693"/>
    </source>
</evidence>
<dbReference type="InterPro" id="IPR013783">
    <property type="entry name" value="Ig-like_fold"/>
</dbReference>
<dbReference type="PANTHER" id="PTHR23278:SF19">
    <property type="entry name" value="OBSCURIN"/>
    <property type="match status" value="1"/>
</dbReference>
<dbReference type="SMART" id="SM00409">
    <property type="entry name" value="IG"/>
    <property type="match status" value="5"/>
</dbReference>
<keyword evidence="9" id="KW-1185">Reference proteome</keyword>